<keyword evidence="1" id="KW-0560">Oxidoreductase</keyword>
<dbReference type="EMBL" id="JAPQKO010000001">
    <property type="protein sequence ID" value="KAJ5182622.1"/>
    <property type="molecule type" value="Genomic_DNA"/>
</dbReference>
<reference evidence="4" key="1">
    <citation type="submission" date="2022-11" db="EMBL/GenBank/DDBJ databases">
        <authorList>
            <person name="Petersen C."/>
        </authorList>
    </citation>
    <scope>NUCLEOTIDE SEQUENCE</scope>
    <source>
        <strain evidence="4">IBT 21917</strain>
    </source>
</reference>
<organism evidence="4 5">
    <name type="scientific">Penicillium capsulatum</name>
    <dbReference type="NCBI Taxonomy" id="69766"/>
    <lineage>
        <taxon>Eukaryota</taxon>
        <taxon>Fungi</taxon>
        <taxon>Dikarya</taxon>
        <taxon>Ascomycota</taxon>
        <taxon>Pezizomycotina</taxon>
        <taxon>Eurotiomycetes</taxon>
        <taxon>Eurotiomycetidae</taxon>
        <taxon>Eurotiales</taxon>
        <taxon>Aspergillaceae</taxon>
        <taxon>Penicillium</taxon>
    </lineage>
</organism>
<feature type="signal peptide" evidence="3">
    <location>
        <begin position="1"/>
        <end position="19"/>
    </location>
</feature>
<evidence type="ECO:0000256" key="2">
    <source>
        <dbReference type="SAM" id="Phobius"/>
    </source>
</evidence>
<feature type="transmembrane region" description="Helical" evidence="2">
    <location>
        <begin position="160"/>
        <end position="180"/>
    </location>
</feature>
<feature type="transmembrane region" description="Helical" evidence="2">
    <location>
        <begin position="57"/>
        <end position="78"/>
    </location>
</feature>
<evidence type="ECO:0008006" key="6">
    <source>
        <dbReference type="Google" id="ProtNLM"/>
    </source>
</evidence>
<proteinExistence type="predicted"/>
<keyword evidence="5" id="KW-1185">Reference proteome</keyword>
<dbReference type="InterPro" id="IPR013901">
    <property type="entry name" value="Anthrone_oxy"/>
</dbReference>
<accession>A0A9W9IRG4</accession>
<keyword evidence="2" id="KW-0472">Membrane</keyword>
<keyword evidence="2" id="KW-0812">Transmembrane</keyword>
<name>A0A9W9IRG4_9EURO</name>
<feature type="transmembrane region" description="Helical" evidence="2">
    <location>
        <begin position="93"/>
        <end position="114"/>
    </location>
</feature>
<sequence length="183" mass="20478">MAYALYHPLLAVCISLASCLTGCQFSLSFVSVTSILNAPETPELQALTIWKSTFKRGFYCCPPQAFLATGLFLLNALLTKIFSDPASVEHKSAWPLVVGALLAIALVPFTLTWIEPIEKLLLNRYHHLSQESGQIEKDRLHGDGAAAKDSEQSRELMKRWISLNYTRTTFGAMTLLWAWLVCW</sequence>
<evidence type="ECO:0000313" key="4">
    <source>
        <dbReference type="EMBL" id="KAJ5182622.1"/>
    </source>
</evidence>
<protein>
    <recommendedName>
        <fullName evidence="6">DUF1772-domain-containing protein</fullName>
    </recommendedName>
</protein>
<keyword evidence="1" id="KW-0503">Monooxygenase</keyword>
<keyword evidence="3" id="KW-0732">Signal</keyword>
<dbReference type="AlphaFoldDB" id="A0A9W9IRG4"/>
<dbReference type="Pfam" id="PF08592">
    <property type="entry name" value="Anthrone_oxy"/>
    <property type="match status" value="1"/>
</dbReference>
<reference evidence="4" key="2">
    <citation type="journal article" date="2023" name="IMA Fungus">
        <title>Comparative genomic study of the Penicillium genus elucidates a diverse pangenome and 15 lateral gene transfer events.</title>
        <authorList>
            <person name="Petersen C."/>
            <person name="Sorensen T."/>
            <person name="Nielsen M.R."/>
            <person name="Sondergaard T.E."/>
            <person name="Sorensen J.L."/>
            <person name="Fitzpatrick D.A."/>
            <person name="Frisvad J.C."/>
            <person name="Nielsen K.L."/>
        </authorList>
    </citation>
    <scope>NUCLEOTIDE SEQUENCE</scope>
    <source>
        <strain evidence="4">IBT 21917</strain>
    </source>
</reference>
<feature type="transmembrane region" description="Helical" evidence="2">
    <location>
        <begin position="6"/>
        <end position="36"/>
    </location>
</feature>
<dbReference type="OrthoDB" id="5954308at2759"/>
<feature type="chain" id="PRO_5040783218" description="DUF1772-domain-containing protein" evidence="3">
    <location>
        <begin position="20"/>
        <end position="183"/>
    </location>
</feature>
<comment type="caution">
    <text evidence="4">The sequence shown here is derived from an EMBL/GenBank/DDBJ whole genome shotgun (WGS) entry which is preliminary data.</text>
</comment>
<evidence type="ECO:0000313" key="5">
    <source>
        <dbReference type="Proteomes" id="UP001146351"/>
    </source>
</evidence>
<evidence type="ECO:0000256" key="3">
    <source>
        <dbReference type="SAM" id="SignalP"/>
    </source>
</evidence>
<dbReference type="Proteomes" id="UP001146351">
    <property type="component" value="Unassembled WGS sequence"/>
</dbReference>
<evidence type="ECO:0000256" key="1">
    <source>
        <dbReference type="ARBA" id="ARBA00023033"/>
    </source>
</evidence>
<keyword evidence="2" id="KW-1133">Transmembrane helix</keyword>
<dbReference type="GO" id="GO:0004497">
    <property type="term" value="F:monooxygenase activity"/>
    <property type="evidence" value="ECO:0007669"/>
    <property type="project" value="UniProtKB-KW"/>
</dbReference>
<gene>
    <name evidence="4" type="ORF">N7492_000238</name>
</gene>